<gene>
    <name evidence="3" type="ORF">QTJ16_004746</name>
</gene>
<proteinExistence type="predicted"/>
<feature type="coiled-coil region" evidence="1">
    <location>
        <begin position="462"/>
        <end position="489"/>
    </location>
</feature>
<dbReference type="Gene3D" id="2.60.40.640">
    <property type="match status" value="1"/>
</dbReference>
<sequence length="524" mass="56838">MSHTTSTQSNTGTIASYAKKIAHAGRPDMDIELDDYSEGNGKVYTTFDAVTGRVNITTPQEARFDEIQISLVGSVFTFVGNLSPQSTRSRVCAKHNFLRLNMPIPESSYPQPRVAEAGHTYTFAFNFVIPSELLPRACSHACSNEHVQAAHLQPPPSIGNLFLSLKDDLTPEMVRVEYAIEVKVIQNRERDGKEMVLANCSKKIRVRPATPEAPPMNIAAGDEEYVLSKVKGLKKGMFSGKLGRITVSAAQPSALVIPSPSVSPEMTTQPTTTARVMLRFDPHDASSQPPRLGGLTTKIKATTFYATRAATDFPARSAGQLEFETNRGIYETSVPLSARCVESVAWTAHKPSPAYTRRGSASSTSSSDDYYSDSALSPADCHSTGAEEGKEFYTASILVPITLPQSKSWVPTFHSCITSRVYCIALTLTIHTPGTGVSSSSVRLQLPVQIAADGNNGRRASMTAEEAAAAELEAQEEILEQRVRQESIARNALDNEDREDCEVGEAPPGYDDFAPRRAISVGRS</sequence>
<dbReference type="PANTHER" id="PTHR31904:SF1">
    <property type="entry name" value="BYPASS OF STOP CODON PROTEIN 5-RELATED"/>
    <property type="match status" value="1"/>
</dbReference>
<reference evidence="3" key="1">
    <citation type="submission" date="2023-06" db="EMBL/GenBank/DDBJ databases">
        <title>Draft genome of Marssonina rosae.</title>
        <authorList>
            <person name="Cheng Q."/>
        </authorList>
    </citation>
    <scope>NUCLEOTIDE SEQUENCE</scope>
    <source>
        <strain evidence="3">R4</strain>
    </source>
</reference>
<organism evidence="3 4">
    <name type="scientific">Diplocarpon rosae</name>
    <dbReference type="NCBI Taxonomy" id="946125"/>
    <lineage>
        <taxon>Eukaryota</taxon>
        <taxon>Fungi</taxon>
        <taxon>Dikarya</taxon>
        <taxon>Ascomycota</taxon>
        <taxon>Pezizomycotina</taxon>
        <taxon>Leotiomycetes</taxon>
        <taxon>Helotiales</taxon>
        <taxon>Drepanopezizaceae</taxon>
        <taxon>Diplocarpon</taxon>
    </lineage>
</organism>
<keyword evidence="4" id="KW-1185">Reference proteome</keyword>
<dbReference type="EMBL" id="JAUBYV010000007">
    <property type="protein sequence ID" value="KAK2625434.1"/>
    <property type="molecule type" value="Genomic_DNA"/>
</dbReference>
<accession>A0AAD9SYT0</accession>
<evidence type="ECO:0000256" key="2">
    <source>
        <dbReference type="SAM" id="MobiDB-lite"/>
    </source>
</evidence>
<dbReference type="PANTHER" id="PTHR31904">
    <property type="entry name" value="BYPASS OF STOP CODON PROTEIN 5-RELATED"/>
    <property type="match status" value="1"/>
</dbReference>
<feature type="region of interest" description="Disordered" evidence="2">
    <location>
        <begin position="495"/>
        <end position="524"/>
    </location>
</feature>
<evidence type="ECO:0008006" key="5">
    <source>
        <dbReference type="Google" id="ProtNLM"/>
    </source>
</evidence>
<name>A0AAD9SYT0_9HELO</name>
<evidence type="ECO:0000256" key="1">
    <source>
        <dbReference type="SAM" id="Coils"/>
    </source>
</evidence>
<dbReference type="InterPro" id="IPR039634">
    <property type="entry name" value="Bul1-like"/>
</dbReference>
<protein>
    <recommendedName>
        <fullName evidence="5">Arrestin-like N-terminal domain-containing protein</fullName>
    </recommendedName>
</protein>
<dbReference type="Proteomes" id="UP001285354">
    <property type="component" value="Unassembled WGS sequence"/>
</dbReference>
<comment type="caution">
    <text evidence="3">The sequence shown here is derived from an EMBL/GenBank/DDBJ whole genome shotgun (WGS) entry which is preliminary data.</text>
</comment>
<dbReference type="AlphaFoldDB" id="A0AAD9SYT0"/>
<dbReference type="InterPro" id="IPR014752">
    <property type="entry name" value="Arrestin-like_C"/>
</dbReference>
<keyword evidence="1" id="KW-0175">Coiled coil</keyword>
<evidence type="ECO:0000313" key="3">
    <source>
        <dbReference type="EMBL" id="KAK2625434.1"/>
    </source>
</evidence>
<evidence type="ECO:0000313" key="4">
    <source>
        <dbReference type="Proteomes" id="UP001285354"/>
    </source>
</evidence>